<gene>
    <name evidence="6" type="ORF">ENU21_03860</name>
</gene>
<evidence type="ECO:0000256" key="2">
    <source>
        <dbReference type="ARBA" id="ARBA00022741"/>
    </source>
</evidence>
<evidence type="ECO:0000256" key="4">
    <source>
        <dbReference type="ARBA" id="ARBA00023134"/>
    </source>
</evidence>
<dbReference type="InterPro" id="IPR003593">
    <property type="entry name" value="AAA+_ATPase"/>
</dbReference>
<dbReference type="SMART" id="SM00382">
    <property type="entry name" value="AAA"/>
    <property type="match status" value="1"/>
</dbReference>
<dbReference type="Gene3D" id="3.40.50.300">
    <property type="entry name" value="P-loop containing nucleotide triphosphate hydrolases"/>
    <property type="match status" value="1"/>
</dbReference>
<evidence type="ECO:0000256" key="1">
    <source>
        <dbReference type="ARBA" id="ARBA00005290"/>
    </source>
</evidence>
<keyword evidence="4" id="KW-0342">GTP-binding</keyword>
<dbReference type="GO" id="GO:0003924">
    <property type="term" value="F:GTPase activity"/>
    <property type="evidence" value="ECO:0007669"/>
    <property type="project" value="TreeGrafter"/>
</dbReference>
<dbReference type="EMBL" id="DTBQ01000105">
    <property type="protein sequence ID" value="HGM46874.1"/>
    <property type="molecule type" value="Genomic_DNA"/>
</dbReference>
<sequence>MSPAGYLASPPRFGVALAGSGGWILRPGAVKYIVPSADLSVSRPLVRIECTFDSSKQRSKIPRPTNSSGAMRNLLLVIGPAGCGKSTLVGALSRWLLRKQLIPSGIVNLDPGAEVTPYEAHVNVRKYVRSEEVMLREGLGPNGALIRSIELLMNYEDELMEELERLTKPYILVDTPGQMELFLFREFGLSFTEKLKKLGAVVAVLVIDPTLGRRPQDIVVLKLLSLVVQLRFGIDVVPVINKADLLENKLEGVDIFLDSDTLRNRLHQVPGVMGDLSEQILDVLENFKLAMRIPTVSALREEGLEQLYDILHEIFCACGDLT</sequence>
<protein>
    <recommendedName>
        <fullName evidence="5">AAA+ ATPase domain-containing protein</fullName>
    </recommendedName>
</protein>
<evidence type="ECO:0000259" key="5">
    <source>
        <dbReference type="SMART" id="SM00382"/>
    </source>
</evidence>
<comment type="similarity">
    <text evidence="1">Belongs to the GPN-loop GTPase family.</text>
</comment>
<evidence type="ECO:0000313" key="6">
    <source>
        <dbReference type="EMBL" id="HGM46874.1"/>
    </source>
</evidence>
<proteinExistence type="inferred from homology"/>
<dbReference type="PANTHER" id="PTHR21231:SF8">
    <property type="entry name" value="GPN-LOOP GTPASE 1"/>
    <property type="match status" value="1"/>
</dbReference>
<dbReference type="InterPro" id="IPR004130">
    <property type="entry name" value="Gpn"/>
</dbReference>
<accession>A0A7C4D2D9</accession>
<comment type="caution">
    <text evidence="6">The sequence shown here is derived from an EMBL/GenBank/DDBJ whole genome shotgun (WGS) entry which is preliminary data.</text>
</comment>
<organism evidence="6">
    <name type="scientific">Thermofilum pendens</name>
    <dbReference type="NCBI Taxonomy" id="2269"/>
    <lineage>
        <taxon>Archaea</taxon>
        <taxon>Thermoproteota</taxon>
        <taxon>Thermoprotei</taxon>
        <taxon>Thermofilales</taxon>
        <taxon>Thermofilaceae</taxon>
        <taxon>Thermofilum</taxon>
    </lineage>
</organism>
<keyword evidence="2" id="KW-0547">Nucleotide-binding</keyword>
<dbReference type="PANTHER" id="PTHR21231">
    <property type="entry name" value="XPA-BINDING PROTEIN 1-RELATED"/>
    <property type="match status" value="1"/>
</dbReference>
<dbReference type="Pfam" id="PF03029">
    <property type="entry name" value="ATP_bind_1"/>
    <property type="match status" value="1"/>
</dbReference>
<name>A0A7C4D2D9_THEPE</name>
<reference evidence="6" key="1">
    <citation type="journal article" date="2020" name="mSystems">
        <title>Genome- and Community-Level Interaction Insights into Carbon Utilization and Element Cycling Functions of Hydrothermarchaeota in Hydrothermal Sediment.</title>
        <authorList>
            <person name="Zhou Z."/>
            <person name="Liu Y."/>
            <person name="Xu W."/>
            <person name="Pan J."/>
            <person name="Luo Z.H."/>
            <person name="Li M."/>
        </authorList>
    </citation>
    <scope>NUCLEOTIDE SEQUENCE</scope>
    <source>
        <strain evidence="6">SpSt-649</strain>
    </source>
</reference>
<feature type="domain" description="AAA+ ATPase" evidence="5">
    <location>
        <begin position="71"/>
        <end position="225"/>
    </location>
</feature>
<dbReference type="InterPro" id="IPR027417">
    <property type="entry name" value="P-loop_NTPase"/>
</dbReference>
<dbReference type="SUPFAM" id="SSF52540">
    <property type="entry name" value="P-loop containing nucleoside triphosphate hydrolases"/>
    <property type="match status" value="1"/>
</dbReference>
<keyword evidence="3" id="KW-0378">Hydrolase</keyword>
<dbReference type="GO" id="GO:0005525">
    <property type="term" value="F:GTP binding"/>
    <property type="evidence" value="ECO:0007669"/>
    <property type="project" value="UniProtKB-KW"/>
</dbReference>
<evidence type="ECO:0000256" key="3">
    <source>
        <dbReference type="ARBA" id="ARBA00022801"/>
    </source>
</evidence>
<dbReference type="AlphaFoldDB" id="A0A7C4D2D9"/>